<dbReference type="AlphaFoldDB" id="A0A1I8MDQ2"/>
<dbReference type="eggNOG" id="KOG0736">
    <property type="taxonomic scope" value="Eukaryota"/>
</dbReference>
<reference evidence="12" key="1">
    <citation type="submission" date="2020-05" db="UniProtKB">
        <authorList>
            <consortium name="EnsemblMetazoa"/>
        </authorList>
    </citation>
    <scope>IDENTIFICATION</scope>
    <source>
        <strain evidence="12">Aabys</strain>
    </source>
</reference>
<dbReference type="VEuPathDB" id="VectorBase:MDOMA2_018509"/>
<evidence type="ECO:0000256" key="4">
    <source>
        <dbReference type="ARBA" id="ARBA00022741"/>
    </source>
</evidence>
<dbReference type="EnsemblMetazoa" id="MDOA003835-RB">
    <property type="protein sequence ID" value="MDOA003835-PB"/>
    <property type="gene ID" value="MDOA003835"/>
</dbReference>
<keyword evidence="4" id="KW-0547">Nucleotide-binding</keyword>
<feature type="domain" description="AAA+ ATPase" evidence="11">
    <location>
        <begin position="368"/>
        <end position="501"/>
    </location>
</feature>
<dbReference type="SUPFAM" id="SSF52540">
    <property type="entry name" value="P-loop containing nucleoside triphosphate hydrolases"/>
    <property type="match status" value="2"/>
</dbReference>
<sequence length="904" mass="102977">MKKRVTTVKKKKVVPKRSIDNGDPSLYQYTGRMRELIEAYNVAVQILCPKRAWYIFPGYIQYALYVRHMKYYKDKFRLVPLPNTLYEHLIKTQLIKSEHIVFASEDIYEMYAESRDVNFINLTVSSGRPEADCDKSSVQNGQNGNESETLVKKILKLSPHTMMVQILPVKYCKNNCLFVQENFYSNVIDRFNFTNKLPDRRRIWCKIQNLNDQQTIPHIAVKAHVYIINNPYELPPEVSDYILSCYFDTPRILHRGHTYRIEITSDLIGTSQYAHYYLIFAYMKFLHFRCVKLEARSDDFEMHAVVAKGLTNLIQVASSPQFLPRQILDDFIIAEAFPAGLQNTYECLRSSIDAFLPRKSACLSSEHINPMFLLQGERGCGKTKLVNAVARDLGLHIFGVDCAEIVSQVPSHTELKLKAVFAKSLICEPLLICFHNFEIFGIDNEGNEDLRLLATFQAQTQELFVKNRKYPIIVVALTNDKYLKPMIQRMFLELIKIESPTKEERYEILKWLHKQEIYKTKVFNFREIKSIPLYPIDLQEQFLPKLYPNWVKAKSVFQEVADKTQGFLLGDLKHLHDHAVRLHWKANKGLKPLTFEYFAEHLNAMQASFADSLGAPKVPKVLWSDIGGLAKLKDEIQSSIGLPLKHVHLMGKNLRRSGILLYGPPGTGKTLVAKAVATECNLSFLSVQGPELLNMYVGQSEQNVREVFSRARSAAPCVLFLDELDSLAPNRGVAGDSGGVMDRVVSQLLAEMDGMGNDPSKPIFILAATNRPDLIDPALLRPGRFDKLFYVGPCSTPDEKASVLKAQTKRFNLAPECNLEEIAAKLRGEMSGADLYSICSNAWLSAVRRTIDHHIQAGGESDELIASNVIVQPEDFTKSFRKFIPSISRQDLEYFNKLKASYSV</sequence>
<keyword evidence="5" id="KW-0378">Hydrolase</keyword>
<keyword evidence="6" id="KW-0067">ATP-binding</keyword>
<accession>A0A1I8MDQ2</accession>
<gene>
    <name evidence="12" type="primary">101892613</name>
</gene>
<dbReference type="Pfam" id="PF00004">
    <property type="entry name" value="AAA"/>
    <property type="match status" value="2"/>
</dbReference>
<organism evidence="12">
    <name type="scientific">Musca domestica</name>
    <name type="common">House fly</name>
    <dbReference type="NCBI Taxonomy" id="7370"/>
    <lineage>
        <taxon>Eukaryota</taxon>
        <taxon>Metazoa</taxon>
        <taxon>Ecdysozoa</taxon>
        <taxon>Arthropoda</taxon>
        <taxon>Hexapoda</taxon>
        <taxon>Insecta</taxon>
        <taxon>Pterygota</taxon>
        <taxon>Neoptera</taxon>
        <taxon>Endopterygota</taxon>
        <taxon>Diptera</taxon>
        <taxon>Brachycera</taxon>
        <taxon>Muscomorpha</taxon>
        <taxon>Muscoidea</taxon>
        <taxon>Muscidae</taxon>
        <taxon>Musca</taxon>
    </lineage>
</organism>
<evidence type="ECO:0000256" key="10">
    <source>
        <dbReference type="ARBA" id="ARBA00048778"/>
    </source>
</evidence>
<comment type="subcellular location">
    <subcellularLocation>
        <location evidence="1">Membrane</location>
    </subcellularLocation>
</comment>
<dbReference type="GO" id="GO:0016558">
    <property type="term" value="P:protein import into peroxisome matrix"/>
    <property type="evidence" value="ECO:0007669"/>
    <property type="project" value="TreeGrafter"/>
</dbReference>
<dbReference type="Gene3D" id="1.10.8.60">
    <property type="match status" value="1"/>
</dbReference>
<dbReference type="GO" id="GO:0016887">
    <property type="term" value="F:ATP hydrolysis activity"/>
    <property type="evidence" value="ECO:0007669"/>
    <property type="project" value="InterPro"/>
</dbReference>
<dbReference type="InterPro" id="IPR050168">
    <property type="entry name" value="AAA_ATPase_domain"/>
</dbReference>
<name>A0A1I8MDQ2_MUSDO</name>
<evidence type="ECO:0000256" key="9">
    <source>
        <dbReference type="ARBA" id="ARBA00034920"/>
    </source>
</evidence>
<dbReference type="FunFam" id="3.40.50.300:FF:000109">
    <property type="entry name" value="Peroxisomal biogenesis factor 6"/>
    <property type="match status" value="1"/>
</dbReference>
<feature type="domain" description="AAA+ ATPase" evidence="11">
    <location>
        <begin position="655"/>
        <end position="795"/>
    </location>
</feature>
<dbReference type="VEuPathDB" id="VectorBase:MDOA003835"/>
<dbReference type="InterPro" id="IPR003960">
    <property type="entry name" value="ATPase_AAA_CS"/>
</dbReference>
<comment type="similarity">
    <text evidence="2">Belongs to the AAA ATPase family.</text>
</comment>
<protein>
    <recommendedName>
        <fullName evidence="8">Peroxisomal ATPase PEX6</fullName>
    </recommendedName>
    <alternativeName>
        <fullName evidence="9">Peroxin-6</fullName>
    </alternativeName>
</protein>
<evidence type="ECO:0000256" key="5">
    <source>
        <dbReference type="ARBA" id="ARBA00022801"/>
    </source>
</evidence>
<dbReference type="PROSITE" id="PS00674">
    <property type="entry name" value="AAA"/>
    <property type="match status" value="1"/>
</dbReference>
<evidence type="ECO:0000256" key="2">
    <source>
        <dbReference type="ARBA" id="ARBA00006914"/>
    </source>
</evidence>
<dbReference type="GO" id="GO:0005829">
    <property type="term" value="C:cytosol"/>
    <property type="evidence" value="ECO:0007669"/>
    <property type="project" value="TreeGrafter"/>
</dbReference>
<dbReference type="PANTHER" id="PTHR23077">
    <property type="entry name" value="AAA-FAMILY ATPASE"/>
    <property type="match status" value="1"/>
</dbReference>
<dbReference type="InterPro" id="IPR027417">
    <property type="entry name" value="P-loop_NTPase"/>
</dbReference>
<dbReference type="SMART" id="SM00382">
    <property type="entry name" value="AAA"/>
    <property type="match status" value="2"/>
</dbReference>
<dbReference type="InterPro" id="IPR003959">
    <property type="entry name" value="ATPase_AAA_core"/>
</dbReference>
<proteinExistence type="inferred from homology"/>
<evidence type="ECO:0000256" key="6">
    <source>
        <dbReference type="ARBA" id="ARBA00022840"/>
    </source>
</evidence>
<dbReference type="GO" id="GO:0005524">
    <property type="term" value="F:ATP binding"/>
    <property type="evidence" value="ECO:0007669"/>
    <property type="project" value="UniProtKB-KW"/>
</dbReference>
<dbReference type="InterPro" id="IPR003593">
    <property type="entry name" value="AAA+_ATPase"/>
</dbReference>
<evidence type="ECO:0000313" key="12">
    <source>
        <dbReference type="EnsemblMetazoa" id="MDOA003835-PB"/>
    </source>
</evidence>
<comment type="catalytic activity">
    <reaction evidence="10">
        <text>ATP + H2O = ADP + phosphate + H(+)</text>
        <dbReference type="Rhea" id="RHEA:13065"/>
        <dbReference type="ChEBI" id="CHEBI:15377"/>
        <dbReference type="ChEBI" id="CHEBI:15378"/>
        <dbReference type="ChEBI" id="CHEBI:30616"/>
        <dbReference type="ChEBI" id="CHEBI:43474"/>
        <dbReference type="ChEBI" id="CHEBI:456216"/>
    </reaction>
    <physiologicalReaction direction="left-to-right" evidence="10">
        <dbReference type="Rhea" id="RHEA:13066"/>
    </physiologicalReaction>
</comment>
<keyword evidence="7" id="KW-0472">Membrane</keyword>
<dbReference type="Gene3D" id="3.40.50.300">
    <property type="entry name" value="P-loop containing nucleotide triphosphate hydrolases"/>
    <property type="match status" value="2"/>
</dbReference>
<evidence type="ECO:0000256" key="7">
    <source>
        <dbReference type="ARBA" id="ARBA00023136"/>
    </source>
</evidence>
<dbReference type="STRING" id="7370.A0A1I8MDQ2"/>
<evidence type="ECO:0000256" key="3">
    <source>
        <dbReference type="ARBA" id="ARBA00022593"/>
    </source>
</evidence>
<evidence type="ECO:0000256" key="8">
    <source>
        <dbReference type="ARBA" id="ARBA00034811"/>
    </source>
</evidence>
<dbReference type="GO" id="GO:0005778">
    <property type="term" value="C:peroxisomal membrane"/>
    <property type="evidence" value="ECO:0007669"/>
    <property type="project" value="TreeGrafter"/>
</dbReference>
<dbReference type="PANTHER" id="PTHR23077:SF9">
    <property type="entry name" value="PEROXISOMAL ATPASE PEX6"/>
    <property type="match status" value="1"/>
</dbReference>
<keyword evidence="3" id="KW-0962">Peroxisome biogenesis</keyword>
<evidence type="ECO:0000259" key="11">
    <source>
        <dbReference type="SMART" id="SM00382"/>
    </source>
</evidence>
<evidence type="ECO:0000256" key="1">
    <source>
        <dbReference type="ARBA" id="ARBA00004370"/>
    </source>
</evidence>